<dbReference type="PANTHER" id="PTHR30255">
    <property type="entry name" value="SINGLE-STRANDED-DNA-SPECIFIC EXONUCLEASE RECJ"/>
    <property type="match status" value="1"/>
</dbReference>
<dbReference type="InterPro" id="IPR038763">
    <property type="entry name" value="DHH_sf"/>
</dbReference>
<dbReference type="Gene3D" id="3.10.310.30">
    <property type="match status" value="1"/>
</dbReference>
<dbReference type="GO" id="GO:0003676">
    <property type="term" value="F:nucleic acid binding"/>
    <property type="evidence" value="ECO:0007669"/>
    <property type="project" value="InterPro"/>
</dbReference>
<dbReference type="InterPro" id="IPR003156">
    <property type="entry name" value="DHHA1_dom"/>
</dbReference>
<proteinExistence type="inferred from homology"/>
<reference evidence="9 10" key="1">
    <citation type="submission" date="2019-09" db="EMBL/GenBank/DDBJ databases">
        <authorList>
            <person name="Kritzky A."/>
            <person name="Schelkanova E.Y."/>
            <person name="Alkhova Z.V."/>
            <person name="Smirnova N.I."/>
        </authorList>
    </citation>
    <scope>NUCLEOTIDE SEQUENCE [LARGE SCALE GENOMIC DNA]</scope>
    <source>
        <strain evidence="9 10">M1526</strain>
    </source>
</reference>
<dbReference type="InterPro" id="IPR051673">
    <property type="entry name" value="SSDNA_exonuclease_RecJ"/>
</dbReference>
<evidence type="ECO:0000256" key="5">
    <source>
        <dbReference type="ARBA" id="ARBA00022839"/>
    </source>
</evidence>
<dbReference type="SUPFAM" id="SSF64182">
    <property type="entry name" value="DHH phosphoesterases"/>
    <property type="match status" value="1"/>
</dbReference>
<comment type="caution">
    <text evidence="9">The sequence shown here is derived from an EMBL/GenBank/DDBJ whole genome shotgun (WGS) entry which is preliminary data.</text>
</comment>
<evidence type="ECO:0000259" key="8">
    <source>
        <dbReference type="Pfam" id="PF17768"/>
    </source>
</evidence>
<dbReference type="PANTHER" id="PTHR30255:SF2">
    <property type="entry name" value="SINGLE-STRANDED-DNA-SPECIFIC EXONUCLEASE RECJ"/>
    <property type="match status" value="1"/>
</dbReference>
<keyword evidence="5 9" id="KW-0269">Exonuclease</keyword>
<dbReference type="InterPro" id="IPR001667">
    <property type="entry name" value="DDH_dom"/>
</dbReference>
<keyword evidence="4" id="KW-0378">Hydrolase</keyword>
<name>A0A5Q6PIE6_VIBCL</name>
<dbReference type="AlphaFoldDB" id="A0A5Q6PIE6"/>
<dbReference type="Pfam" id="PF02272">
    <property type="entry name" value="DHHA1"/>
    <property type="match status" value="1"/>
</dbReference>
<evidence type="ECO:0000313" key="9">
    <source>
        <dbReference type="EMBL" id="KAA1254653.1"/>
    </source>
</evidence>
<dbReference type="Proteomes" id="UP000323225">
    <property type="component" value="Unassembled WGS sequence"/>
</dbReference>
<protein>
    <recommendedName>
        <fullName evidence="2">Single-stranded-DNA-specific exonuclease RecJ</fullName>
    </recommendedName>
</protein>
<evidence type="ECO:0000313" key="10">
    <source>
        <dbReference type="Proteomes" id="UP000323225"/>
    </source>
</evidence>
<evidence type="ECO:0000256" key="4">
    <source>
        <dbReference type="ARBA" id="ARBA00022801"/>
    </source>
</evidence>
<sequence>MTKKSIKERTPLSDAFLHENPVINRVLQNRGVKSLEELDLDIKNLLDPFLIKDMDKATDSLIDHLMEGTNICIVGDFDCDGATSTSIMAEGLKLLGFENVSYIVPDRQKHGYGLTPSIVDLAYETKKPDVIVTVDCGISSFDGADRVYDLGMELIITDHHLQDSSGKLPKCEAAVNINRNDCPFPSKNLAGCGVAFYLMVALRKKMRDYGIFQQRGMAEPNLGQLFDLVSLGTVADVVPLDRNNRILVKLGLDRTKRGLAREAINEVFKQKNKDIFKIKSSDWGFMMGPILNSAGRLENMTKGIEMLLDRNPGRVTDRVSELIELNETRKQIGREMELDTDCILDNEEVNMGVVVFQPDWHEGVVGITASRVKEKVNRPVICLTETHEAKAAREKYEFALENNHDPKTIAQLKEEMDNSLIKGSARSIPGVHVRHVMDHINTENPGMIAKFGGHAMAAGISIPYNQFEAFKKAFDKACEEVIEPYMIEDSVVVDIHNVDPTYISLETAELINSFEPWGQKFESPVFSGQFVVREFKPIGKEQNHLKLVVSPIGSDHRYEALLWNCCSPSEPPRVQVNHVIDSVYTLDINEWQGFRRVQLMFNYMYDEEYELKLQREANIPKSSELVI</sequence>
<evidence type="ECO:0000259" key="7">
    <source>
        <dbReference type="Pfam" id="PF02272"/>
    </source>
</evidence>
<evidence type="ECO:0000256" key="3">
    <source>
        <dbReference type="ARBA" id="ARBA00022722"/>
    </source>
</evidence>
<evidence type="ECO:0000256" key="1">
    <source>
        <dbReference type="ARBA" id="ARBA00005915"/>
    </source>
</evidence>
<evidence type="ECO:0000259" key="6">
    <source>
        <dbReference type="Pfam" id="PF01368"/>
    </source>
</evidence>
<dbReference type="Pfam" id="PF17768">
    <property type="entry name" value="RecJ_OB"/>
    <property type="match status" value="1"/>
</dbReference>
<comment type="similarity">
    <text evidence="1">Belongs to the RecJ family.</text>
</comment>
<keyword evidence="3" id="KW-0540">Nuclease</keyword>
<feature type="domain" description="RecJ OB" evidence="8">
    <location>
        <begin position="498"/>
        <end position="601"/>
    </location>
</feature>
<dbReference type="Gene3D" id="3.90.1640.30">
    <property type="match status" value="1"/>
</dbReference>
<dbReference type="InterPro" id="IPR041122">
    <property type="entry name" value="RecJ_OB"/>
</dbReference>
<accession>A0A5Q6PIE6</accession>
<dbReference type="Pfam" id="PF01368">
    <property type="entry name" value="DHH"/>
    <property type="match status" value="1"/>
</dbReference>
<evidence type="ECO:0000256" key="2">
    <source>
        <dbReference type="ARBA" id="ARBA00019841"/>
    </source>
</evidence>
<feature type="domain" description="DHHA1" evidence="7">
    <location>
        <begin position="353"/>
        <end position="479"/>
    </location>
</feature>
<dbReference type="EMBL" id="VUAA01000010">
    <property type="protein sequence ID" value="KAA1254653.1"/>
    <property type="molecule type" value="Genomic_DNA"/>
</dbReference>
<gene>
    <name evidence="9" type="ORF">F0M16_10325</name>
</gene>
<feature type="domain" description="DDH" evidence="6">
    <location>
        <begin position="70"/>
        <end position="207"/>
    </location>
</feature>
<organism evidence="9 10">
    <name type="scientific">Vibrio cholerae</name>
    <dbReference type="NCBI Taxonomy" id="666"/>
    <lineage>
        <taxon>Bacteria</taxon>
        <taxon>Pseudomonadati</taxon>
        <taxon>Pseudomonadota</taxon>
        <taxon>Gammaproteobacteria</taxon>
        <taxon>Vibrionales</taxon>
        <taxon>Vibrionaceae</taxon>
        <taxon>Vibrio</taxon>
    </lineage>
</organism>
<dbReference type="GO" id="GO:0004527">
    <property type="term" value="F:exonuclease activity"/>
    <property type="evidence" value="ECO:0007669"/>
    <property type="project" value="UniProtKB-KW"/>
</dbReference>